<dbReference type="PANTHER" id="PTHR43725:SF53">
    <property type="entry name" value="UDP-ARABINOSE 4-EPIMERASE 1"/>
    <property type="match status" value="1"/>
</dbReference>
<dbReference type="SUPFAM" id="SSF51735">
    <property type="entry name" value="NAD(P)-binding Rossmann-fold domains"/>
    <property type="match status" value="1"/>
</dbReference>
<evidence type="ECO:0000256" key="1">
    <source>
        <dbReference type="ARBA" id="ARBA00007637"/>
    </source>
</evidence>
<dbReference type="InterPro" id="IPR036291">
    <property type="entry name" value="NAD(P)-bd_dom_sf"/>
</dbReference>
<dbReference type="InterPro" id="IPR020904">
    <property type="entry name" value="Sc_DH/Rdtase_CS"/>
</dbReference>
<feature type="domain" description="NAD-dependent epimerase/dehydratase" evidence="2">
    <location>
        <begin position="3"/>
        <end position="236"/>
    </location>
</feature>
<dbReference type="Pfam" id="PF01370">
    <property type="entry name" value="Epimerase"/>
    <property type="match status" value="1"/>
</dbReference>
<proteinExistence type="inferred from homology"/>
<protein>
    <submittedName>
        <fullName evidence="3">NAD-dependent epimerase/dehydratase</fullName>
    </submittedName>
</protein>
<dbReference type="STRING" id="985053.VMUT_1840"/>
<name>F0QVD9_VULM7</name>
<accession>F0QVD9</accession>
<dbReference type="Gene3D" id="3.90.25.10">
    <property type="entry name" value="UDP-galactose 4-epimerase, domain 1"/>
    <property type="match status" value="1"/>
</dbReference>
<dbReference type="InterPro" id="IPR001509">
    <property type="entry name" value="Epimerase_deHydtase"/>
</dbReference>
<evidence type="ECO:0000313" key="3">
    <source>
        <dbReference type="EMBL" id="ADY02041.1"/>
    </source>
</evidence>
<dbReference type="Gene3D" id="3.40.50.720">
    <property type="entry name" value="NAD(P)-binding Rossmann-like Domain"/>
    <property type="match status" value="1"/>
</dbReference>
<reference evidence="3 4" key="1">
    <citation type="journal article" date="2011" name="J. Bacteriol.">
        <title>Complete genome sequence of 'Vulcanisaeta moutnovskia' strain 768-28, a novel member of the hyperthermophilic crenarchaeal genus vulcanisaeta.</title>
        <authorList>
            <person name="Gumerov V.M."/>
            <person name="Mardanov A.V."/>
            <person name="Beletsky A.V."/>
            <person name="Prokofeva M.I."/>
            <person name="Bonch-Osmolovskaya E.A."/>
            <person name="Ravin N.V."/>
            <person name="Skryabin K.G."/>
        </authorList>
    </citation>
    <scope>NUCLEOTIDE SEQUENCE [LARGE SCALE GENOMIC DNA]</scope>
    <source>
        <strain evidence="3 4">768-28</strain>
    </source>
</reference>
<keyword evidence="4" id="KW-1185">Reference proteome</keyword>
<dbReference type="eggNOG" id="arCOG01369">
    <property type="taxonomic scope" value="Archaea"/>
</dbReference>
<dbReference type="PANTHER" id="PTHR43725">
    <property type="entry name" value="UDP-GLUCOSE 4-EPIMERASE"/>
    <property type="match status" value="1"/>
</dbReference>
<dbReference type="HOGENOM" id="CLU_007383_1_7_2"/>
<organism evidence="3 4">
    <name type="scientific">Vulcanisaeta moutnovskia (strain 768-28)</name>
    <dbReference type="NCBI Taxonomy" id="985053"/>
    <lineage>
        <taxon>Archaea</taxon>
        <taxon>Thermoproteota</taxon>
        <taxon>Thermoprotei</taxon>
        <taxon>Thermoproteales</taxon>
        <taxon>Thermoproteaceae</taxon>
        <taxon>Vulcanisaeta</taxon>
    </lineage>
</organism>
<gene>
    <name evidence="3" type="ordered locus">VMUT_1840</name>
</gene>
<comment type="similarity">
    <text evidence="1">Belongs to the NAD(P)-dependent epimerase/dehydratase family.</text>
</comment>
<evidence type="ECO:0000259" key="2">
    <source>
        <dbReference type="Pfam" id="PF01370"/>
    </source>
</evidence>
<dbReference type="GeneID" id="10289492"/>
<dbReference type="AlphaFoldDB" id="F0QVD9"/>
<dbReference type="EMBL" id="CP002529">
    <property type="protein sequence ID" value="ADY02041.1"/>
    <property type="molecule type" value="Genomic_DNA"/>
</dbReference>
<dbReference type="OrthoDB" id="4907at2157"/>
<dbReference type="PROSITE" id="PS00061">
    <property type="entry name" value="ADH_SHORT"/>
    <property type="match status" value="1"/>
</dbReference>
<evidence type="ECO:0000313" key="4">
    <source>
        <dbReference type="Proteomes" id="UP000007485"/>
    </source>
</evidence>
<dbReference type="KEGG" id="vmo:VMUT_1840"/>
<dbReference type="Proteomes" id="UP000007485">
    <property type="component" value="Chromosome"/>
</dbReference>
<sequence>MRVLITGGAGFIGSFLTEKLVESGFDVIVIDNLSSGDLGRLSDVIDRIRFVKDDLKNPSDPEAFQNVDTVFHLAANPEVRISVTEPRTHFDENILVTFNVLELSRKYGIKNIVYASSSTVYGDARVIPTPEDHPIQPISIYGAAKAAGEVMCGTYARLYGMNCVALRYANIVGPRLRHGVIYDLLMKLRKNPEELEVLGDGTQEKSYLYITDTINATLMAWEYAVKNSGVYVYNVGNWDLINVREIVNIIVKVSGFNPRITYRPATPDGRGWPGDVKRMLLSIDKIVREVGWKPNMSSKDAIETTAKALSQELGVGEWLKS</sequence>
<dbReference type="RefSeq" id="WP_013605203.1">
    <property type="nucleotide sequence ID" value="NC_015151.1"/>
</dbReference>